<organism evidence="3 4">
    <name type="scientific">Lactarius akahatsu</name>
    <dbReference type="NCBI Taxonomy" id="416441"/>
    <lineage>
        <taxon>Eukaryota</taxon>
        <taxon>Fungi</taxon>
        <taxon>Dikarya</taxon>
        <taxon>Basidiomycota</taxon>
        <taxon>Agaricomycotina</taxon>
        <taxon>Agaricomycetes</taxon>
        <taxon>Russulales</taxon>
        <taxon>Russulaceae</taxon>
        <taxon>Lactarius</taxon>
    </lineage>
</organism>
<gene>
    <name evidence="3" type="ORF">EDB92DRAFT_1942569</name>
</gene>
<feature type="transmembrane region" description="Helical" evidence="2">
    <location>
        <begin position="111"/>
        <end position="131"/>
    </location>
</feature>
<keyword evidence="2" id="KW-1133">Transmembrane helix</keyword>
<reference evidence="3" key="1">
    <citation type="submission" date="2022-01" db="EMBL/GenBank/DDBJ databases">
        <title>Comparative genomics reveals a dynamic genome evolution in the ectomycorrhizal milk-cap (Lactarius) mushrooms.</title>
        <authorList>
            <consortium name="DOE Joint Genome Institute"/>
            <person name="Lebreton A."/>
            <person name="Tang N."/>
            <person name="Kuo A."/>
            <person name="LaButti K."/>
            <person name="Drula E."/>
            <person name="Barry K."/>
            <person name="Clum A."/>
            <person name="Lipzen A."/>
            <person name="Mousain D."/>
            <person name="Ng V."/>
            <person name="Wang R."/>
            <person name="Wang X."/>
            <person name="Dai Y."/>
            <person name="Henrissat B."/>
            <person name="Grigoriev I.V."/>
            <person name="Guerin-Laguette A."/>
            <person name="Yu F."/>
            <person name="Martin F.M."/>
        </authorList>
    </citation>
    <scope>NUCLEOTIDE SEQUENCE</scope>
    <source>
        <strain evidence="3">QP</strain>
    </source>
</reference>
<accession>A0AAD4LKX4</accession>
<dbReference type="Proteomes" id="UP001201163">
    <property type="component" value="Unassembled WGS sequence"/>
</dbReference>
<evidence type="ECO:0000313" key="4">
    <source>
        <dbReference type="Proteomes" id="UP001201163"/>
    </source>
</evidence>
<feature type="transmembrane region" description="Helical" evidence="2">
    <location>
        <begin position="71"/>
        <end position="91"/>
    </location>
</feature>
<feature type="transmembrane region" description="Helical" evidence="2">
    <location>
        <begin position="12"/>
        <end position="34"/>
    </location>
</feature>
<feature type="transmembrane region" description="Helical" evidence="2">
    <location>
        <begin position="260"/>
        <end position="281"/>
    </location>
</feature>
<proteinExistence type="predicted"/>
<sequence>MGNNVQVESIGFQLVITIGAFLCETFFFGADMFLTHSAWLSQRLGVYSAVFLYSSVLMLKRPSTPVRNYMLAVSAFMYTVSAVHWAMNMAIVTRLLRVGRYFMSPFERLMVVYLPTINYILSDGIVVWRAWVLWGPSRRFTVFIPPLFSLVSTLVLSAAGAAYLYIGTEYESERDSAMSRYLGWTVWGLSVGTNIWATGLIYIRIWQHRQFVRSLLGKGTATSTAEKVLIFVVESGALYLCIWAVYIISTFTDWNGVPFLNTAIVQVVGIYPMTIVLLVTMRLSTADVLSMSGSESYKPPKSIRLTSPDSLPIVGDVGGFLESGCDVAPHEGGLCTTVLKSEDNVNRTEEDPGHGIDPRSLSTEVTQ</sequence>
<evidence type="ECO:0000256" key="2">
    <source>
        <dbReference type="SAM" id="Phobius"/>
    </source>
</evidence>
<feature type="transmembrane region" description="Helical" evidence="2">
    <location>
        <begin position="186"/>
        <end position="207"/>
    </location>
</feature>
<evidence type="ECO:0000256" key="1">
    <source>
        <dbReference type="SAM" id="MobiDB-lite"/>
    </source>
</evidence>
<protein>
    <submittedName>
        <fullName evidence="3">Uncharacterized protein</fullName>
    </submittedName>
</protein>
<keyword evidence="2" id="KW-0812">Transmembrane</keyword>
<feature type="transmembrane region" description="Helical" evidence="2">
    <location>
        <begin position="143"/>
        <end position="166"/>
    </location>
</feature>
<dbReference type="AlphaFoldDB" id="A0AAD4LKX4"/>
<name>A0AAD4LKX4_9AGAM</name>
<keyword evidence="2" id="KW-0472">Membrane</keyword>
<comment type="caution">
    <text evidence="3">The sequence shown here is derived from an EMBL/GenBank/DDBJ whole genome shotgun (WGS) entry which is preliminary data.</text>
</comment>
<dbReference type="EMBL" id="JAKELL010000009">
    <property type="protein sequence ID" value="KAH8996231.1"/>
    <property type="molecule type" value="Genomic_DNA"/>
</dbReference>
<evidence type="ECO:0000313" key="3">
    <source>
        <dbReference type="EMBL" id="KAH8996231.1"/>
    </source>
</evidence>
<feature type="compositionally biased region" description="Basic and acidic residues" evidence="1">
    <location>
        <begin position="343"/>
        <end position="357"/>
    </location>
</feature>
<feature type="region of interest" description="Disordered" evidence="1">
    <location>
        <begin position="343"/>
        <end position="367"/>
    </location>
</feature>
<feature type="transmembrane region" description="Helical" evidence="2">
    <location>
        <begin position="40"/>
        <end position="59"/>
    </location>
</feature>
<feature type="transmembrane region" description="Helical" evidence="2">
    <location>
        <begin position="228"/>
        <end position="248"/>
    </location>
</feature>
<keyword evidence="4" id="KW-1185">Reference proteome</keyword>